<evidence type="ECO:0000259" key="4">
    <source>
        <dbReference type="PROSITE" id="PS50987"/>
    </source>
</evidence>
<dbReference type="Proteomes" id="UP000756860">
    <property type="component" value="Unassembled WGS sequence"/>
</dbReference>
<evidence type="ECO:0000313" key="6">
    <source>
        <dbReference type="Proteomes" id="UP000756860"/>
    </source>
</evidence>
<keyword evidence="1" id="KW-0805">Transcription regulation</keyword>
<dbReference type="PRINTS" id="PR00778">
    <property type="entry name" value="HTHARSR"/>
</dbReference>
<accession>A0ABS5SCV9</accession>
<dbReference type="SMART" id="SM00418">
    <property type="entry name" value="HTH_ARSR"/>
    <property type="match status" value="1"/>
</dbReference>
<dbReference type="SUPFAM" id="SSF46785">
    <property type="entry name" value="Winged helix' DNA-binding domain"/>
    <property type="match status" value="1"/>
</dbReference>
<dbReference type="InterPro" id="IPR051011">
    <property type="entry name" value="Metal_resp_trans_reg"/>
</dbReference>
<evidence type="ECO:0000256" key="3">
    <source>
        <dbReference type="ARBA" id="ARBA00023163"/>
    </source>
</evidence>
<evidence type="ECO:0000313" key="5">
    <source>
        <dbReference type="EMBL" id="MBT0653209.1"/>
    </source>
</evidence>
<reference evidence="5 6" key="1">
    <citation type="submission" date="2021-05" db="EMBL/GenBank/DDBJ databases">
        <title>The draft genome of Geobacter luticola JCM 17780.</title>
        <authorList>
            <person name="Xu Z."/>
            <person name="Masuda Y."/>
            <person name="Itoh H."/>
            <person name="Senoo K."/>
        </authorList>
    </citation>
    <scope>NUCLEOTIDE SEQUENCE [LARGE SCALE GENOMIC DNA]</scope>
    <source>
        <strain evidence="5 6">JCM 17780</strain>
    </source>
</reference>
<dbReference type="Gene3D" id="1.10.10.10">
    <property type="entry name" value="Winged helix-like DNA-binding domain superfamily/Winged helix DNA-binding domain"/>
    <property type="match status" value="1"/>
</dbReference>
<dbReference type="Pfam" id="PF01022">
    <property type="entry name" value="HTH_5"/>
    <property type="match status" value="1"/>
</dbReference>
<dbReference type="InterPro" id="IPR036388">
    <property type="entry name" value="WH-like_DNA-bd_sf"/>
</dbReference>
<evidence type="ECO:0000256" key="2">
    <source>
        <dbReference type="ARBA" id="ARBA00023125"/>
    </source>
</evidence>
<dbReference type="RefSeq" id="WP_214175216.1">
    <property type="nucleotide sequence ID" value="NZ_JAHCVK010000003.1"/>
</dbReference>
<keyword evidence="3" id="KW-0804">Transcription</keyword>
<dbReference type="CDD" id="cd00090">
    <property type="entry name" value="HTH_ARSR"/>
    <property type="match status" value="1"/>
</dbReference>
<keyword evidence="2" id="KW-0238">DNA-binding</keyword>
<name>A0ABS5SCV9_9BACT</name>
<dbReference type="InterPro" id="IPR036390">
    <property type="entry name" value="WH_DNA-bd_sf"/>
</dbReference>
<protein>
    <submittedName>
        <fullName evidence="5">Metalloregulator ArsR/SmtB family transcription factor</fullName>
    </submittedName>
</protein>
<dbReference type="PROSITE" id="PS50987">
    <property type="entry name" value="HTH_ARSR_2"/>
    <property type="match status" value="1"/>
</dbReference>
<feature type="domain" description="HTH arsR-type" evidence="4">
    <location>
        <begin position="1"/>
        <end position="93"/>
    </location>
</feature>
<dbReference type="PANTHER" id="PTHR43132:SF2">
    <property type="entry name" value="ARSENICAL RESISTANCE OPERON REPRESSOR ARSR-RELATED"/>
    <property type="match status" value="1"/>
</dbReference>
<dbReference type="InterPro" id="IPR011991">
    <property type="entry name" value="ArsR-like_HTH"/>
</dbReference>
<organism evidence="5 6">
    <name type="scientific">Geomobilimonas luticola</name>
    <dbReference type="NCBI Taxonomy" id="1114878"/>
    <lineage>
        <taxon>Bacteria</taxon>
        <taxon>Pseudomonadati</taxon>
        <taxon>Thermodesulfobacteriota</taxon>
        <taxon>Desulfuromonadia</taxon>
        <taxon>Geobacterales</taxon>
        <taxon>Geobacteraceae</taxon>
        <taxon>Geomobilimonas</taxon>
    </lineage>
</organism>
<comment type="caution">
    <text evidence="5">The sequence shown here is derived from an EMBL/GenBank/DDBJ whole genome shotgun (WGS) entry which is preliminary data.</text>
</comment>
<dbReference type="EMBL" id="JAHCVK010000003">
    <property type="protein sequence ID" value="MBT0653209.1"/>
    <property type="molecule type" value="Genomic_DNA"/>
</dbReference>
<dbReference type="NCBIfam" id="NF033788">
    <property type="entry name" value="HTH_metalloreg"/>
    <property type="match status" value="1"/>
</dbReference>
<dbReference type="PANTHER" id="PTHR43132">
    <property type="entry name" value="ARSENICAL RESISTANCE OPERON REPRESSOR ARSR-RELATED"/>
    <property type="match status" value="1"/>
</dbReference>
<proteinExistence type="predicted"/>
<evidence type="ECO:0000256" key="1">
    <source>
        <dbReference type="ARBA" id="ARBA00023015"/>
    </source>
</evidence>
<sequence length="113" mass="12979">METIATIFQSLEDETRLRVLALLLEEEELCVCDLMAVLQLPQSTVSRHLSHLKNAGWLRDRREGVWIYYSILKQLGPLQQSLLPILRHFLRDEAVAKSDIERLRGLSHGNVCA</sequence>
<gene>
    <name evidence="5" type="ORF">KI810_09090</name>
</gene>
<keyword evidence="6" id="KW-1185">Reference proteome</keyword>
<dbReference type="InterPro" id="IPR001845">
    <property type="entry name" value="HTH_ArsR_DNA-bd_dom"/>
</dbReference>